<feature type="domain" description="Disease resistance protein winged helix" evidence="4">
    <location>
        <begin position="196"/>
        <end position="265"/>
    </location>
</feature>
<dbReference type="GO" id="GO:0009626">
    <property type="term" value="P:plant-type hypersensitive response"/>
    <property type="evidence" value="ECO:0007669"/>
    <property type="project" value="UniProtKB-ARBA"/>
</dbReference>
<gene>
    <name evidence="6" type="ORF">ZIOFF_042141</name>
</gene>
<dbReference type="InterPro" id="IPR050905">
    <property type="entry name" value="Plant_NBS-LRR"/>
</dbReference>
<name>A0A8J5GEL5_ZINOF</name>
<evidence type="ECO:0000259" key="4">
    <source>
        <dbReference type="Pfam" id="PF23559"/>
    </source>
</evidence>
<evidence type="ECO:0000313" key="7">
    <source>
        <dbReference type="Proteomes" id="UP000734854"/>
    </source>
</evidence>
<feature type="domain" description="Disease resistance R13L4/SHOC-2-like LRR" evidence="5">
    <location>
        <begin position="316"/>
        <end position="598"/>
    </location>
</feature>
<dbReference type="Pfam" id="PF00931">
    <property type="entry name" value="NB-ARC"/>
    <property type="match status" value="1"/>
</dbReference>
<keyword evidence="7" id="KW-1185">Reference proteome</keyword>
<evidence type="ECO:0000256" key="1">
    <source>
        <dbReference type="ARBA" id="ARBA00022737"/>
    </source>
</evidence>
<dbReference type="GO" id="GO:0042742">
    <property type="term" value="P:defense response to bacterium"/>
    <property type="evidence" value="ECO:0007669"/>
    <property type="project" value="UniProtKB-ARBA"/>
</dbReference>
<dbReference type="InterPro" id="IPR002182">
    <property type="entry name" value="NB-ARC"/>
</dbReference>
<protein>
    <recommendedName>
        <fullName evidence="8">NB-ARC domain-containing protein</fullName>
    </recommendedName>
</protein>
<dbReference type="Proteomes" id="UP000734854">
    <property type="component" value="Unassembled WGS sequence"/>
</dbReference>
<keyword evidence="2" id="KW-0611">Plant defense</keyword>
<dbReference type="InterPro" id="IPR058922">
    <property type="entry name" value="WHD_DRP"/>
</dbReference>
<dbReference type="Pfam" id="PF23559">
    <property type="entry name" value="WHD_DRP"/>
    <property type="match status" value="1"/>
</dbReference>
<evidence type="ECO:0008006" key="8">
    <source>
        <dbReference type="Google" id="ProtNLM"/>
    </source>
</evidence>
<evidence type="ECO:0000259" key="3">
    <source>
        <dbReference type="Pfam" id="PF00931"/>
    </source>
</evidence>
<dbReference type="EMBL" id="JACMSC010000011">
    <property type="protein sequence ID" value="KAG6502252.1"/>
    <property type="molecule type" value="Genomic_DNA"/>
</dbReference>
<dbReference type="OrthoDB" id="1356450at2759"/>
<dbReference type="InterPro" id="IPR055414">
    <property type="entry name" value="LRR_R13L4/SHOC2-like"/>
</dbReference>
<proteinExistence type="predicted"/>
<dbReference type="PANTHER" id="PTHR33463:SF183">
    <property type="entry name" value="NB-ARC DOMAIN DISEASE RESISTANCE PROTEIN"/>
    <property type="match status" value="1"/>
</dbReference>
<dbReference type="PANTHER" id="PTHR33463">
    <property type="entry name" value="NB-ARC DOMAIN-CONTAINING PROTEIN-RELATED"/>
    <property type="match status" value="1"/>
</dbReference>
<reference evidence="6 7" key="1">
    <citation type="submission" date="2020-08" db="EMBL/GenBank/DDBJ databases">
        <title>Plant Genome Project.</title>
        <authorList>
            <person name="Zhang R.-G."/>
        </authorList>
    </citation>
    <scope>NUCLEOTIDE SEQUENCE [LARGE SCALE GENOMIC DNA]</scope>
    <source>
        <tissue evidence="6">Rhizome</tissue>
    </source>
</reference>
<dbReference type="FunFam" id="1.10.10.10:FF:000322">
    <property type="entry name" value="Probable disease resistance protein At1g63360"/>
    <property type="match status" value="1"/>
</dbReference>
<evidence type="ECO:0000256" key="2">
    <source>
        <dbReference type="ARBA" id="ARBA00022821"/>
    </source>
</evidence>
<evidence type="ECO:0000259" key="5">
    <source>
        <dbReference type="Pfam" id="PF23598"/>
    </source>
</evidence>
<dbReference type="GO" id="GO:0002758">
    <property type="term" value="P:innate immune response-activating signaling pathway"/>
    <property type="evidence" value="ECO:0007669"/>
    <property type="project" value="UniProtKB-ARBA"/>
</dbReference>
<dbReference type="GO" id="GO:0043531">
    <property type="term" value="F:ADP binding"/>
    <property type="evidence" value="ECO:0007669"/>
    <property type="project" value="InterPro"/>
</dbReference>
<sequence length="760" mass="86682">MDLAKKVGLNLEDDESEDDRAYKLHNFLKEKNCLLFLDDIWQSYEVVMLGMQPPKRGMEKKRKVIVFTTRYEQVCTGMSANVIKKVKGLSSDEAWELFLKYAREDVINSERQINQLAKEITKECAGVPLALITVGRAMSAKRSREAWNDALVQLKKSQMPEVTGMKERDPMFGAFKLSYDSLEDDNIRARLLCCSLWPEDFEIDKDELIQCWIGLGLIDEFDSINKAFDRGHSHIETLTFACLLELVNKNGATRIKMHDVIRDMALWMASDCGSNQHRWIVKARARLNQLELENEQWQVVERASFMHNNLSSLPRQTLTFPKLSMLMLQQNPKLDLIPEPFFKALPVLAFLDLSGTNITDLPREINMLSELQYLNLNFTPIKALPVELSSLAKLKYLLLVGTKRLAKVPKGTMSNIALLKLLDLYESKYANLDELEGFKGCRKYIGITLHSMIDLERLGSLPQLSRWKLQLQSMRDLAYPSQLFESIMSSHNTRQGLERLEIVDVTTGGELTVAQSNKDHEEGLECLRYMTLITIDDLQEITWKVVEHQTIFPNLHELNIFDCKMLRNINWVLHLPNLNVLKVSNCGEMEELINCVGSSANSSIGLRLLSLTRLPSLNCIARQPLTFPYLEQLYVSSCPELRKLPFGAEICQNKLKGIFCQKDWWENIQWEDVNDKNSLFPYIKFGFDVIVLKLGVKLPKAKSRIFKTVIEVPGVIQVRLDSSTCHLTVVGDGVDGATLMNRLQRNIGQVELISVGTTGG</sequence>
<dbReference type="AlphaFoldDB" id="A0A8J5GEL5"/>
<dbReference type="Pfam" id="PF23598">
    <property type="entry name" value="LRR_14"/>
    <property type="match status" value="1"/>
</dbReference>
<keyword evidence="1" id="KW-0677">Repeat</keyword>
<organism evidence="6 7">
    <name type="scientific">Zingiber officinale</name>
    <name type="common">Ginger</name>
    <name type="synonym">Amomum zingiber</name>
    <dbReference type="NCBI Taxonomy" id="94328"/>
    <lineage>
        <taxon>Eukaryota</taxon>
        <taxon>Viridiplantae</taxon>
        <taxon>Streptophyta</taxon>
        <taxon>Embryophyta</taxon>
        <taxon>Tracheophyta</taxon>
        <taxon>Spermatophyta</taxon>
        <taxon>Magnoliopsida</taxon>
        <taxon>Liliopsida</taxon>
        <taxon>Zingiberales</taxon>
        <taxon>Zingiberaceae</taxon>
        <taxon>Zingiber</taxon>
    </lineage>
</organism>
<accession>A0A8J5GEL5</accession>
<evidence type="ECO:0000313" key="6">
    <source>
        <dbReference type="EMBL" id="KAG6502252.1"/>
    </source>
</evidence>
<feature type="domain" description="NB-ARC" evidence="3">
    <location>
        <begin position="4"/>
        <end position="103"/>
    </location>
</feature>
<comment type="caution">
    <text evidence="6">The sequence shown here is derived from an EMBL/GenBank/DDBJ whole genome shotgun (WGS) entry which is preliminary data.</text>
</comment>